<evidence type="ECO:0000313" key="1">
    <source>
        <dbReference type="EMBL" id="JAD20889.1"/>
    </source>
</evidence>
<name>A0A0A8Y4L6_ARUDO</name>
<protein>
    <submittedName>
        <fullName evidence="1">Uncharacterized protein</fullName>
    </submittedName>
</protein>
<accession>A0A0A8Y4L6</accession>
<reference evidence="1" key="1">
    <citation type="submission" date="2014-09" db="EMBL/GenBank/DDBJ databases">
        <authorList>
            <person name="Magalhaes I.L.F."/>
            <person name="Oliveira U."/>
            <person name="Santos F.R."/>
            <person name="Vidigal T.H.D.A."/>
            <person name="Brescovit A.D."/>
            <person name="Santos A.J."/>
        </authorList>
    </citation>
    <scope>NUCLEOTIDE SEQUENCE</scope>
    <source>
        <tissue evidence="1">Shoot tissue taken approximately 20 cm above the soil surface</tissue>
    </source>
</reference>
<dbReference type="AlphaFoldDB" id="A0A0A8Y4L6"/>
<proteinExistence type="predicted"/>
<reference evidence="1" key="2">
    <citation type="journal article" date="2015" name="Data Brief">
        <title>Shoot transcriptome of the giant reed, Arundo donax.</title>
        <authorList>
            <person name="Barrero R.A."/>
            <person name="Guerrero F.D."/>
            <person name="Moolhuijzen P."/>
            <person name="Goolsby J.A."/>
            <person name="Tidwell J."/>
            <person name="Bellgard S.E."/>
            <person name="Bellgard M.I."/>
        </authorList>
    </citation>
    <scope>NUCLEOTIDE SEQUENCE</scope>
    <source>
        <tissue evidence="1">Shoot tissue taken approximately 20 cm above the soil surface</tissue>
    </source>
</reference>
<organism evidence="1">
    <name type="scientific">Arundo donax</name>
    <name type="common">Giant reed</name>
    <name type="synonym">Donax arundinaceus</name>
    <dbReference type="NCBI Taxonomy" id="35708"/>
    <lineage>
        <taxon>Eukaryota</taxon>
        <taxon>Viridiplantae</taxon>
        <taxon>Streptophyta</taxon>
        <taxon>Embryophyta</taxon>
        <taxon>Tracheophyta</taxon>
        <taxon>Spermatophyta</taxon>
        <taxon>Magnoliopsida</taxon>
        <taxon>Liliopsida</taxon>
        <taxon>Poales</taxon>
        <taxon>Poaceae</taxon>
        <taxon>PACMAD clade</taxon>
        <taxon>Arundinoideae</taxon>
        <taxon>Arundineae</taxon>
        <taxon>Arundo</taxon>
    </lineage>
</organism>
<dbReference type="EMBL" id="GBRH01277006">
    <property type="protein sequence ID" value="JAD20889.1"/>
    <property type="molecule type" value="Transcribed_RNA"/>
</dbReference>
<sequence>MERKEILATSNLRIPR</sequence>